<dbReference type="EMBL" id="CP003360">
    <property type="protein sequence ID" value="AFM23791.1"/>
    <property type="molecule type" value="Genomic_DNA"/>
</dbReference>
<feature type="transmembrane region" description="Helical" evidence="6">
    <location>
        <begin position="170"/>
        <end position="190"/>
    </location>
</feature>
<accession>I4C2K0</accession>
<evidence type="ECO:0000313" key="8">
    <source>
        <dbReference type="Proteomes" id="UP000006055"/>
    </source>
</evidence>
<dbReference type="KEGG" id="dti:Desti_1077"/>
<dbReference type="Proteomes" id="UP000006055">
    <property type="component" value="Chromosome"/>
</dbReference>
<evidence type="ECO:0000256" key="4">
    <source>
        <dbReference type="ARBA" id="ARBA00022989"/>
    </source>
</evidence>
<dbReference type="STRING" id="706587.Desti_1077"/>
<dbReference type="PANTHER" id="PTHR30238">
    <property type="entry name" value="MEMBRANE BOUND PREDICTED REDOX MODULATOR"/>
    <property type="match status" value="1"/>
</dbReference>
<evidence type="ECO:0000256" key="5">
    <source>
        <dbReference type="ARBA" id="ARBA00023136"/>
    </source>
</evidence>
<keyword evidence="5 6" id="KW-0472">Membrane</keyword>
<keyword evidence="3 6" id="KW-0812">Transmembrane</keyword>
<feature type="transmembrane region" description="Helical" evidence="6">
    <location>
        <begin position="205"/>
        <end position="225"/>
    </location>
</feature>
<evidence type="ECO:0000256" key="3">
    <source>
        <dbReference type="ARBA" id="ARBA00022692"/>
    </source>
</evidence>
<dbReference type="PANTHER" id="PTHR30238:SF4">
    <property type="entry name" value="SLL1022 PROTEIN"/>
    <property type="match status" value="1"/>
</dbReference>
<dbReference type="RefSeq" id="WP_014808944.1">
    <property type="nucleotide sequence ID" value="NC_018025.1"/>
</dbReference>
<dbReference type="OrthoDB" id="5295733at2"/>
<dbReference type="GO" id="GO:0016020">
    <property type="term" value="C:membrane"/>
    <property type="evidence" value="ECO:0007669"/>
    <property type="project" value="UniProtKB-SubCell"/>
</dbReference>
<proteinExistence type="inferred from homology"/>
<gene>
    <name evidence="7" type="ordered locus">Desti_1077</name>
</gene>
<name>I4C2K0_DESTA</name>
<organism evidence="7 8">
    <name type="scientific">Desulfomonile tiedjei (strain ATCC 49306 / DSM 6799 / DCB-1)</name>
    <dbReference type="NCBI Taxonomy" id="706587"/>
    <lineage>
        <taxon>Bacteria</taxon>
        <taxon>Pseudomonadati</taxon>
        <taxon>Thermodesulfobacteriota</taxon>
        <taxon>Desulfomonilia</taxon>
        <taxon>Desulfomonilales</taxon>
        <taxon>Desulfomonilaceae</taxon>
        <taxon>Desulfomonile</taxon>
    </lineage>
</organism>
<evidence type="ECO:0000313" key="7">
    <source>
        <dbReference type="EMBL" id="AFM23791.1"/>
    </source>
</evidence>
<dbReference type="InterPro" id="IPR022301">
    <property type="entry name" value="Integral_membrane_YjbE"/>
</dbReference>
<dbReference type="AlphaFoldDB" id="I4C2K0"/>
<evidence type="ECO:0000256" key="6">
    <source>
        <dbReference type="SAM" id="Phobius"/>
    </source>
</evidence>
<comment type="similarity">
    <text evidence="2">Belongs to the TerC family.</text>
</comment>
<dbReference type="NCBIfam" id="TIGR03717">
    <property type="entry name" value="R_switched_YjbE"/>
    <property type="match status" value="1"/>
</dbReference>
<dbReference type="InterPro" id="IPR005496">
    <property type="entry name" value="Integral_membrane_TerC"/>
</dbReference>
<reference evidence="8" key="1">
    <citation type="submission" date="2012-06" db="EMBL/GenBank/DDBJ databases">
        <title>Complete sequence of chromosome of Desulfomonile tiedjei DSM 6799.</title>
        <authorList>
            <person name="Lucas S."/>
            <person name="Copeland A."/>
            <person name="Lapidus A."/>
            <person name="Glavina del Rio T."/>
            <person name="Dalin E."/>
            <person name="Tice H."/>
            <person name="Bruce D."/>
            <person name="Goodwin L."/>
            <person name="Pitluck S."/>
            <person name="Peters L."/>
            <person name="Ovchinnikova G."/>
            <person name="Zeytun A."/>
            <person name="Lu M."/>
            <person name="Kyrpides N."/>
            <person name="Mavromatis K."/>
            <person name="Ivanova N."/>
            <person name="Brettin T."/>
            <person name="Detter J.C."/>
            <person name="Han C."/>
            <person name="Larimer F."/>
            <person name="Land M."/>
            <person name="Hauser L."/>
            <person name="Markowitz V."/>
            <person name="Cheng J.-F."/>
            <person name="Hugenholtz P."/>
            <person name="Woyke T."/>
            <person name="Wu D."/>
            <person name="Spring S."/>
            <person name="Schroeder M."/>
            <person name="Brambilla E."/>
            <person name="Klenk H.-P."/>
            <person name="Eisen J.A."/>
        </authorList>
    </citation>
    <scope>NUCLEOTIDE SEQUENCE [LARGE SCALE GENOMIC DNA]</scope>
    <source>
        <strain evidence="8">ATCC 49306 / DSM 6799 / DCB-1</strain>
    </source>
</reference>
<evidence type="ECO:0000256" key="2">
    <source>
        <dbReference type="ARBA" id="ARBA00007511"/>
    </source>
</evidence>
<evidence type="ECO:0000256" key="1">
    <source>
        <dbReference type="ARBA" id="ARBA00004141"/>
    </source>
</evidence>
<comment type="subcellular location">
    <subcellularLocation>
        <location evidence="1">Membrane</location>
        <topology evidence="1">Multi-pass membrane protein</topology>
    </subcellularLocation>
</comment>
<feature type="transmembrane region" description="Helical" evidence="6">
    <location>
        <begin position="142"/>
        <end position="163"/>
    </location>
</feature>
<feature type="transmembrane region" description="Helical" evidence="6">
    <location>
        <begin position="15"/>
        <end position="41"/>
    </location>
</feature>
<dbReference type="eggNOG" id="COG0861">
    <property type="taxonomic scope" value="Bacteria"/>
</dbReference>
<dbReference type="HOGENOM" id="CLU_070543_0_1_7"/>
<feature type="transmembrane region" description="Helical" evidence="6">
    <location>
        <begin position="53"/>
        <end position="72"/>
    </location>
</feature>
<dbReference type="Pfam" id="PF03741">
    <property type="entry name" value="TerC"/>
    <property type="match status" value="1"/>
</dbReference>
<keyword evidence="4 6" id="KW-1133">Transmembrane helix</keyword>
<sequence length="261" mass="27959">MDLGILGTVNFDWEFFSGFASIILINIVLSGDNAVVIAMAVRALPRAKRQKGIIIGTALAVALRVILTFFVARFLQTPYLKLAGGLIIVWLAVKLFADVNTEDNHEQDTNSIWQAVKLILIADITMSLDNVLGVGAASRGNFFLLLFGLATSIPIMIFTSNLLSMLMDRYPIIVYVGAALLGKVGAEMIVTDPTLVTVLPQSEAFLYGVEAIAAVGVIIVGKLWARFTLPESAAVPCKVATATSTPCPSVKANYKDKGPKS</sequence>
<keyword evidence="8" id="KW-1185">Reference proteome</keyword>
<protein>
    <submittedName>
        <fullName evidence="7">Integral membrane protein, YjbE family</fullName>
    </submittedName>
</protein>